<dbReference type="AlphaFoldDB" id="D5U1G4"/>
<dbReference type="Proteomes" id="UP000002376">
    <property type="component" value="Chromosome"/>
</dbReference>
<dbReference type="InterPro" id="IPR011032">
    <property type="entry name" value="GroES-like_sf"/>
</dbReference>
<reference evidence="1 2" key="1">
    <citation type="journal article" date="2010" name="Stand. Genomic Sci.">
        <title>Complete genome sequence of Thermosphaera aggregans type strain (M11TL).</title>
        <authorList>
            <person name="Spring S."/>
            <person name="Rachel R."/>
            <person name="Lapidus A."/>
            <person name="Davenport K."/>
            <person name="Tice H."/>
            <person name="Copeland A."/>
            <person name="Cheng J.F."/>
            <person name="Lucas S."/>
            <person name="Chen F."/>
            <person name="Nolan M."/>
            <person name="Bruce D."/>
            <person name="Goodwin L."/>
            <person name="Pitluck S."/>
            <person name="Ivanova N."/>
            <person name="Mavromatis K."/>
            <person name="Ovchinnikova G."/>
            <person name="Pati A."/>
            <person name="Chen A."/>
            <person name="Palaniappan K."/>
            <person name="Land M."/>
            <person name="Hauser L."/>
            <person name="Chang Y.J."/>
            <person name="Jeffries C.C."/>
            <person name="Brettin T."/>
            <person name="Detter J.C."/>
            <person name="Tapia R."/>
            <person name="Han C."/>
            <person name="Heimerl T."/>
            <person name="Weikl F."/>
            <person name="Brambilla E."/>
            <person name="Goker M."/>
            <person name="Bristow J."/>
            <person name="Eisen J.A."/>
            <person name="Markowitz V."/>
            <person name="Hugenholtz P."/>
            <person name="Kyrpides N.C."/>
            <person name="Klenk H.P."/>
        </authorList>
    </citation>
    <scope>NUCLEOTIDE SEQUENCE [LARGE SCALE GENOMIC DNA]</scope>
    <source>
        <strain evidence="2">DSM 11486 / M11TL</strain>
    </source>
</reference>
<protein>
    <submittedName>
        <fullName evidence="1">Uncharacterized protein</fullName>
    </submittedName>
</protein>
<sequence>MFGVESLKQKVVVFDDSLRIVENPAIALIPGYMLVKPLIIYLGFPEKLITSGLMPFKTPVIPGSMGIGRVVETYNGDGSIVGRNIVISPFHNEEVLGVDRNGLLGNFVSLPTGYIHSTVEKPRALQALTPLVHHAYALADKLHDNPLILGCELLSILTGIFSRNKGFEPAFICGDGLREASKFGFKVFKNLGEISPTVKSLIITSYSPILTGAVVEKTHPQHIIVSPLSFTNYLKLPLREKVVIERVTSFRVESFNEAEKGLQEVKNEVRVVEVDDVEKTLGLIPPKGLGVVVKYSKLFQATPDEQA</sequence>
<dbReference type="EMBL" id="CP001939">
    <property type="protein sequence ID" value="ADG90964.1"/>
    <property type="molecule type" value="Genomic_DNA"/>
</dbReference>
<dbReference type="Gene3D" id="3.90.180.10">
    <property type="entry name" value="Medium-chain alcohol dehydrogenases, catalytic domain"/>
    <property type="match status" value="1"/>
</dbReference>
<gene>
    <name evidence="1" type="ordered locus">Tagg_0691</name>
</gene>
<name>D5U1G4_THEAM</name>
<dbReference type="HOGENOM" id="CLU_951892_0_0_2"/>
<evidence type="ECO:0000313" key="2">
    <source>
        <dbReference type="Proteomes" id="UP000002376"/>
    </source>
</evidence>
<dbReference type="eggNOG" id="arCOG05990">
    <property type="taxonomic scope" value="Archaea"/>
</dbReference>
<dbReference type="KEGG" id="tag:Tagg_0691"/>
<dbReference type="STRING" id="633148.Tagg_0691"/>
<accession>D5U1G4</accession>
<reference evidence="2" key="2">
    <citation type="journal article" date="2010" name="Stand. Genomic Sci.">
        <title>Complete genome sequence of Thermosphaera aggregans type strain (M11TLT).</title>
        <authorList>
            <person name="Spring S."/>
            <person name="Rachel R."/>
            <person name="Lapidus A."/>
            <person name="Davenport K."/>
            <person name="Tice H."/>
            <person name="Copeland A."/>
            <person name="Cheng J.-F."/>
            <person name="Lucas S."/>
            <person name="Chen F."/>
            <person name="Nolan M."/>
            <person name="Bruce D."/>
            <person name="Goodwin L."/>
            <person name="Pitluck S."/>
            <person name="Ivanova N."/>
            <person name="Mavromatis K."/>
            <person name="Ovchinnikova G."/>
            <person name="Pati A."/>
            <person name="Chen A."/>
            <person name="Palaniappan K."/>
            <person name="Land M."/>
            <person name="Hauser L."/>
            <person name="Chang Y.-J."/>
            <person name="Jeffries C.C."/>
            <person name="Brettin T."/>
            <person name="Detter J.C."/>
            <person name="Tapia R."/>
            <person name="Han C."/>
            <person name="Heimerl T."/>
            <person name="Weikl F."/>
            <person name="Brambilla E."/>
            <person name="Goker M."/>
            <person name="Bristow J."/>
            <person name="Eisen J.A."/>
            <person name="Markowitz V."/>
            <person name="Hugenholtz P."/>
            <person name="Kyrpides N.C."/>
            <person name="Klenk H.-P."/>
        </authorList>
    </citation>
    <scope>NUCLEOTIDE SEQUENCE [LARGE SCALE GENOMIC DNA]</scope>
    <source>
        <strain evidence="2">DSM 11486 / M11TL</strain>
    </source>
</reference>
<dbReference type="SUPFAM" id="SSF50129">
    <property type="entry name" value="GroES-like"/>
    <property type="match status" value="1"/>
</dbReference>
<evidence type="ECO:0000313" key="1">
    <source>
        <dbReference type="EMBL" id="ADG90964.1"/>
    </source>
</evidence>
<organism evidence="1 2">
    <name type="scientific">Thermosphaera aggregans (strain DSM 11486 / M11TL)</name>
    <dbReference type="NCBI Taxonomy" id="633148"/>
    <lineage>
        <taxon>Archaea</taxon>
        <taxon>Thermoproteota</taxon>
        <taxon>Thermoprotei</taxon>
        <taxon>Desulfurococcales</taxon>
        <taxon>Desulfurococcaceae</taxon>
        <taxon>Thermosphaera</taxon>
    </lineage>
</organism>
<reference key="3">
    <citation type="submission" date="2010-02" db="EMBL/GenBank/DDBJ databases">
        <title>Complete genome sequence of Thermosphaera aggregans type strain (M11TL).</title>
        <authorList>
            <consortium name="US DOE Joint Genome Institute (JGI-PGF)"/>
            <person name="Spring S."/>
            <person name="Lapidus A."/>
            <person name="Munk C."/>
            <person name="Schroeder M."/>
            <person name="Glavina Del Rio T."/>
            <person name="Tice H."/>
            <person name="Copeland A."/>
            <person name="Cheng J.-F."/>
            <person name="Lucas S."/>
            <person name="Chen F."/>
            <person name="Nolan M."/>
            <person name="Bruce D."/>
            <person name="Goodwin L."/>
            <person name="Pitluck S."/>
            <person name="Ivanova N."/>
            <person name="Mavromatis K."/>
            <person name="Ovchinnikova G."/>
            <person name="Pati A."/>
            <person name="Chen A."/>
            <person name="Palaniappan K."/>
            <person name="Land M."/>
            <person name="Hauser L."/>
            <person name="Chang Y.-J."/>
            <person name="Jeffries C.C."/>
            <person name="Brettin T."/>
            <person name="Detter J.C."/>
            <person name="Tapia R."/>
            <person name="Han C."/>
            <person name="Chain P."/>
            <person name="Heimerl T."/>
            <person name="Weik F."/>
            <person name="Goker M."/>
            <person name="Rachel R."/>
            <person name="Bristow J."/>
            <person name="Eisen J.A."/>
            <person name="Markowitz V."/>
            <person name="Hugenholtz P."/>
            <person name="Kyrpides N.C."/>
            <person name="Klenk H.-P."/>
        </authorList>
    </citation>
    <scope>NUCLEOTIDE SEQUENCE</scope>
    <source>
        <strain>DSM 11486</strain>
    </source>
</reference>
<keyword evidence="2" id="KW-1185">Reference proteome</keyword>
<proteinExistence type="predicted"/>